<dbReference type="EMBL" id="JABWDY010010246">
    <property type="protein sequence ID" value="KAF5200812.1"/>
    <property type="molecule type" value="Genomic_DNA"/>
</dbReference>
<evidence type="ECO:0000313" key="1">
    <source>
        <dbReference type="EMBL" id="KAF5200812.1"/>
    </source>
</evidence>
<name>A0A7J6WXH9_THATH</name>
<organism evidence="1 2">
    <name type="scientific">Thalictrum thalictroides</name>
    <name type="common">Rue-anemone</name>
    <name type="synonym">Anemone thalictroides</name>
    <dbReference type="NCBI Taxonomy" id="46969"/>
    <lineage>
        <taxon>Eukaryota</taxon>
        <taxon>Viridiplantae</taxon>
        <taxon>Streptophyta</taxon>
        <taxon>Embryophyta</taxon>
        <taxon>Tracheophyta</taxon>
        <taxon>Spermatophyta</taxon>
        <taxon>Magnoliopsida</taxon>
        <taxon>Ranunculales</taxon>
        <taxon>Ranunculaceae</taxon>
        <taxon>Thalictroideae</taxon>
        <taxon>Thalictrum</taxon>
    </lineage>
</organism>
<keyword evidence="2" id="KW-1185">Reference proteome</keyword>
<dbReference type="Proteomes" id="UP000554482">
    <property type="component" value="Unassembled WGS sequence"/>
</dbReference>
<gene>
    <name evidence="1" type="ORF">FRX31_009597</name>
</gene>
<accession>A0A7J6WXH9</accession>
<evidence type="ECO:0000313" key="2">
    <source>
        <dbReference type="Proteomes" id="UP000554482"/>
    </source>
</evidence>
<proteinExistence type="predicted"/>
<protein>
    <submittedName>
        <fullName evidence="1">Uncharacterized protein</fullName>
    </submittedName>
</protein>
<sequence length="85" mass="9318">MASSSSDSLLIQSDVEEDVMEVDGPDDVMLYEAAVNKVFNQVFTAEARGFFPLSWGTYVTLQDVPLPSQNASPFSHSMGTHIFSQ</sequence>
<dbReference type="AlphaFoldDB" id="A0A7J6WXH9"/>
<comment type="caution">
    <text evidence="1">The sequence shown here is derived from an EMBL/GenBank/DDBJ whole genome shotgun (WGS) entry which is preliminary data.</text>
</comment>
<reference evidence="1 2" key="1">
    <citation type="submission" date="2020-06" db="EMBL/GenBank/DDBJ databases">
        <title>Transcriptomic and genomic resources for Thalictrum thalictroides and T. hernandezii: Facilitating candidate gene discovery in an emerging model plant lineage.</title>
        <authorList>
            <person name="Arias T."/>
            <person name="Riano-Pachon D.M."/>
            <person name="Di Stilio V.S."/>
        </authorList>
    </citation>
    <scope>NUCLEOTIDE SEQUENCE [LARGE SCALE GENOMIC DNA]</scope>
    <source>
        <strain evidence="2">cv. WT478/WT964</strain>
        <tissue evidence="1">Leaves</tissue>
    </source>
</reference>